<feature type="domain" description="RNA-binding S4" evidence="10">
    <location>
        <begin position="12"/>
        <end position="70"/>
    </location>
</feature>
<dbReference type="InterPro" id="IPR036986">
    <property type="entry name" value="S4_RNA-bd_sf"/>
</dbReference>
<dbReference type="GO" id="GO:0005829">
    <property type="term" value="C:cytosol"/>
    <property type="evidence" value="ECO:0007669"/>
    <property type="project" value="UniProtKB-ARBA"/>
</dbReference>
<dbReference type="SMART" id="SM00363">
    <property type="entry name" value="S4"/>
    <property type="match status" value="1"/>
</dbReference>
<dbReference type="Gene3D" id="3.30.70.1560">
    <property type="entry name" value="Alpha-L RNA-binding motif"/>
    <property type="match status" value="1"/>
</dbReference>
<dbReference type="GO" id="GO:0000455">
    <property type="term" value="P:enzyme-directed rRNA pseudouridine synthesis"/>
    <property type="evidence" value="ECO:0007669"/>
    <property type="project" value="UniProtKB-ARBA"/>
</dbReference>
<dbReference type="NCBIfam" id="TIGR00093">
    <property type="entry name" value="pseudouridine synthase"/>
    <property type="match status" value="1"/>
</dbReference>
<keyword evidence="2" id="KW-0698">rRNA processing</keyword>
<evidence type="ECO:0000313" key="11">
    <source>
        <dbReference type="EMBL" id="AKX60496.1"/>
    </source>
</evidence>
<dbReference type="SUPFAM" id="SSF55120">
    <property type="entry name" value="Pseudouridine synthase"/>
    <property type="match status" value="1"/>
</dbReference>
<dbReference type="Proteomes" id="UP000063953">
    <property type="component" value="Chromosome"/>
</dbReference>
<feature type="compositionally biased region" description="Basic and acidic residues" evidence="9">
    <location>
        <begin position="264"/>
        <end position="277"/>
    </location>
</feature>
<dbReference type="PROSITE" id="PS01149">
    <property type="entry name" value="PSI_RSU"/>
    <property type="match status" value="1"/>
</dbReference>
<dbReference type="InterPro" id="IPR002942">
    <property type="entry name" value="S4_RNA-bd"/>
</dbReference>
<dbReference type="CDD" id="cd00165">
    <property type="entry name" value="S4"/>
    <property type="match status" value="1"/>
</dbReference>
<proteinExistence type="inferred from homology"/>
<feature type="compositionally biased region" description="Basic residues" evidence="9">
    <location>
        <begin position="278"/>
        <end position="287"/>
    </location>
</feature>
<dbReference type="GO" id="GO:0003723">
    <property type="term" value="F:RNA binding"/>
    <property type="evidence" value="ECO:0007669"/>
    <property type="project" value="UniProtKB-KW"/>
</dbReference>
<protein>
    <recommendedName>
        <fullName evidence="8">Pseudouridine synthase</fullName>
        <ecNumber evidence="8">5.4.99.-</ecNumber>
    </recommendedName>
</protein>
<dbReference type="FunFam" id="3.10.290.10:FF:000003">
    <property type="entry name" value="Pseudouridine synthase"/>
    <property type="match status" value="1"/>
</dbReference>
<name>A0A0K1XGN4_9GAMM</name>
<organism evidence="11 12">
    <name type="scientific">Thiopseudomonas alkaliphila</name>
    <dbReference type="NCBI Taxonomy" id="1697053"/>
    <lineage>
        <taxon>Bacteria</taxon>
        <taxon>Pseudomonadati</taxon>
        <taxon>Pseudomonadota</taxon>
        <taxon>Gammaproteobacteria</taxon>
        <taxon>Pseudomonadales</taxon>
        <taxon>Pseudomonadaceae</taxon>
        <taxon>Thiopseudomonas</taxon>
    </lineage>
</organism>
<dbReference type="InterPro" id="IPR000748">
    <property type="entry name" value="PsdUridine_synth_RsuA/RluB/E/F"/>
</dbReference>
<dbReference type="PANTHER" id="PTHR47683:SF3">
    <property type="entry name" value="RIBOSOMAL LARGE SUBUNIT PSEUDOURIDINE SYNTHASE B"/>
    <property type="match status" value="1"/>
</dbReference>
<comment type="catalytic activity">
    <reaction evidence="5">
        <text>uridine(2605) in 23S rRNA = pseudouridine(2605) in 23S rRNA</text>
        <dbReference type="Rhea" id="RHEA:42520"/>
        <dbReference type="Rhea" id="RHEA-COMP:10095"/>
        <dbReference type="Rhea" id="RHEA-COMP:10096"/>
        <dbReference type="ChEBI" id="CHEBI:65314"/>
        <dbReference type="ChEBI" id="CHEBI:65315"/>
        <dbReference type="EC" id="5.4.99.22"/>
    </reaction>
</comment>
<comment type="function">
    <text evidence="6">Responsible for synthesis of pseudouridine from uracil-2605 in 23S ribosomal RNA.</text>
</comment>
<feature type="region of interest" description="Disordered" evidence="9">
    <location>
        <begin position="264"/>
        <end position="364"/>
    </location>
</feature>
<evidence type="ECO:0000256" key="9">
    <source>
        <dbReference type="SAM" id="MobiDB-lite"/>
    </source>
</evidence>
<dbReference type="InterPro" id="IPR006145">
    <property type="entry name" value="PsdUridine_synth_RsuA/RluA"/>
</dbReference>
<dbReference type="CDD" id="cd02556">
    <property type="entry name" value="PseudoU_synth_RluB"/>
    <property type="match status" value="1"/>
</dbReference>
<gene>
    <name evidence="11" type="ORF">AKN88_00530</name>
</gene>
<dbReference type="SUPFAM" id="SSF55174">
    <property type="entry name" value="Alpha-L RNA-binding motif"/>
    <property type="match status" value="1"/>
</dbReference>
<sequence length="364" mass="41968">MEDSESAAPTGEKLQKVLARLGLGSRRTLEQWIKEGRISINGQVAHLGARVEARDSISVDGRPVKREELEQDIRRVLIYNKPEGEVCTRKDPEGRPTVFDRLPRPKAGRWINIGRLDINTSGLLLFTTDGELANRMMHPSFEMDREYAVRVRGEVTDEMIETLKEGVMLEDGKANFTDIQRAPGGEGFNRWFHCVVMEGRNREVRRLWESQGVVVSRLKRVRFGPVFLTSEIKQGRWRELTQAELNILSAEVGLEAVQLPEVSVKDKARQERQERKVSRPVHRARGTRRPEDEREVKRNTLERGRKGKEGNARPQPAERKNRADRGERKGEFSANQRYTIEPQRRLRPESEADVTPSRRPKTRR</sequence>
<keyword evidence="3 7" id="KW-0694">RNA-binding</keyword>
<dbReference type="FunFam" id="3.30.70.580:FF:000009">
    <property type="entry name" value="Pseudouridine synthase"/>
    <property type="match status" value="1"/>
</dbReference>
<dbReference type="EC" id="5.4.99.-" evidence="8"/>
<dbReference type="InterPro" id="IPR018496">
    <property type="entry name" value="PsdUridine_synth_RsuA/RluB_CS"/>
</dbReference>
<evidence type="ECO:0000256" key="8">
    <source>
        <dbReference type="RuleBase" id="RU003887"/>
    </source>
</evidence>
<feature type="compositionally biased region" description="Basic and acidic residues" evidence="9">
    <location>
        <begin position="288"/>
        <end position="331"/>
    </location>
</feature>
<dbReference type="AlphaFoldDB" id="A0A0K1XGN4"/>
<dbReference type="STRING" id="1697053.AKN87_02435"/>
<dbReference type="EMBL" id="CP012365">
    <property type="protein sequence ID" value="AKX60496.1"/>
    <property type="molecule type" value="Genomic_DNA"/>
</dbReference>
<dbReference type="GO" id="GO:0160139">
    <property type="term" value="F:23S rRNA pseudouridine(2605) synthase activity"/>
    <property type="evidence" value="ECO:0007669"/>
    <property type="project" value="UniProtKB-EC"/>
</dbReference>
<dbReference type="InterPro" id="IPR020103">
    <property type="entry name" value="PsdUridine_synth_cat_dom_sf"/>
</dbReference>
<evidence type="ECO:0000256" key="3">
    <source>
        <dbReference type="ARBA" id="ARBA00022884"/>
    </source>
</evidence>
<dbReference type="Pfam" id="PF00849">
    <property type="entry name" value="PseudoU_synth_2"/>
    <property type="match status" value="1"/>
</dbReference>
<evidence type="ECO:0000256" key="5">
    <source>
        <dbReference type="ARBA" id="ARBA00036944"/>
    </source>
</evidence>
<dbReference type="PANTHER" id="PTHR47683">
    <property type="entry name" value="PSEUDOURIDINE SYNTHASE FAMILY PROTEIN-RELATED"/>
    <property type="match status" value="1"/>
</dbReference>
<evidence type="ECO:0000256" key="1">
    <source>
        <dbReference type="ARBA" id="ARBA00008348"/>
    </source>
</evidence>
<evidence type="ECO:0000256" key="4">
    <source>
        <dbReference type="ARBA" id="ARBA00023235"/>
    </source>
</evidence>
<dbReference type="NCBIfam" id="NF007976">
    <property type="entry name" value="PRK10700.1"/>
    <property type="match status" value="1"/>
</dbReference>
<dbReference type="FunFam" id="3.30.70.1560:FF:000001">
    <property type="entry name" value="Pseudouridine synthase"/>
    <property type="match status" value="1"/>
</dbReference>
<dbReference type="InterPro" id="IPR020094">
    <property type="entry name" value="TruA/RsuA/RluB/E/F_N"/>
</dbReference>
<accession>A0A0K1XGN4</accession>
<dbReference type="InterPro" id="IPR042092">
    <property type="entry name" value="PsdUridine_s_RsuA/RluB/E/F_cat"/>
</dbReference>
<evidence type="ECO:0000259" key="10">
    <source>
        <dbReference type="SMART" id="SM00363"/>
    </source>
</evidence>
<evidence type="ECO:0000256" key="7">
    <source>
        <dbReference type="PROSITE-ProRule" id="PRU00182"/>
    </source>
</evidence>
<comment type="similarity">
    <text evidence="1 8">Belongs to the pseudouridine synthase RsuA family.</text>
</comment>
<dbReference type="PATRIC" id="fig|1697052.3.peg.470"/>
<keyword evidence="4 8" id="KW-0413">Isomerase</keyword>
<dbReference type="InterPro" id="IPR050343">
    <property type="entry name" value="RsuA_PseudoU_synthase"/>
</dbReference>
<evidence type="ECO:0000256" key="2">
    <source>
        <dbReference type="ARBA" id="ARBA00022552"/>
    </source>
</evidence>
<evidence type="ECO:0000256" key="6">
    <source>
        <dbReference type="ARBA" id="ARBA00037383"/>
    </source>
</evidence>
<dbReference type="Pfam" id="PF01479">
    <property type="entry name" value="S4"/>
    <property type="match status" value="1"/>
</dbReference>
<dbReference type="Gene3D" id="3.30.70.580">
    <property type="entry name" value="Pseudouridine synthase I, catalytic domain, N-terminal subdomain"/>
    <property type="match status" value="1"/>
</dbReference>
<keyword evidence="12" id="KW-1185">Reference proteome</keyword>
<evidence type="ECO:0000313" key="12">
    <source>
        <dbReference type="Proteomes" id="UP000063953"/>
    </source>
</evidence>
<dbReference type="Gene3D" id="3.10.290.10">
    <property type="entry name" value="RNA-binding S4 domain"/>
    <property type="match status" value="1"/>
</dbReference>
<reference evidence="11 12" key="1">
    <citation type="journal article" date="2015" name="Genome Announc.">
        <title>Genome Sequences of Oblitimonas alkaliphila gen. nov. sp. nov. (Proposed), a Novel Bacterium of the Pseudomonadaceae Family.</title>
        <authorList>
            <person name="Lauer A.C."/>
            <person name="Nicholson A.C."/>
            <person name="Humrighouse B.W."/>
            <person name="Emery B."/>
            <person name="Drobish A."/>
            <person name="Juieng P."/>
            <person name="Loparev V."/>
            <person name="McQuiston J.R."/>
        </authorList>
    </citation>
    <scope>NUCLEOTIDE SEQUENCE [LARGE SCALE GENOMIC DNA]</scope>
    <source>
        <strain evidence="11 12">E5571</strain>
    </source>
</reference>
<dbReference type="PROSITE" id="PS50889">
    <property type="entry name" value="S4"/>
    <property type="match status" value="1"/>
</dbReference>